<feature type="region of interest" description="Disordered" evidence="1">
    <location>
        <begin position="79"/>
        <end position="99"/>
    </location>
</feature>
<dbReference type="PIRSF" id="PIRSF011575">
    <property type="entry name" value="YabG"/>
    <property type="match status" value="1"/>
</dbReference>
<accession>A0A2S5G6B7</accession>
<evidence type="ECO:0000313" key="2">
    <source>
        <dbReference type="EMBL" id="PPA68522.1"/>
    </source>
</evidence>
<reference evidence="2 3" key="1">
    <citation type="submission" date="2018-02" db="EMBL/GenBank/DDBJ databases">
        <title>Jeotgalibacillus proteolyticum sp. nov. a protease producing bacterium isolated from ocean sediments of Laizhou Bay.</title>
        <authorList>
            <person name="Li Y."/>
        </authorList>
    </citation>
    <scope>NUCLEOTIDE SEQUENCE [LARGE SCALE GENOMIC DNA]</scope>
    <source>
        <strain evidence="2 3">22-7</strain>
    </source>
</reference>
<dbReference type="NCBIfam" id="TIGR02855">
    <property type="entry name" value="spore_yabG"/>
    <property type="match status" value="1"/>
</dbReference>
<dbReference type="Proteomes" id="UP000239047">
    <property type="component" value="Unassembled WGS sequence"/>
</dbReference>
<dbReference type="EMBL" id="PREZ01000011">
    <property type="protein sequence ID" value="PPA68522.1"/>
    <property type="molecule type" value="Genomic_DNA"/>
</dbReference>
<organism evidence="2 3">
    <name type="scientific">Jeotgalibacillus proteolyticus</name>
    <dbReference type="NCBI Taxonomy" id="2082395"/>
    <lineage>
        <taxon>Bacteria</taxon>
        <taxon>Bacillati</taxon>
        <taxon>Bacillota</taxon>
        <taxon>Bacilli</taxon>
        <taxon>Bacillales</taxon>
        <taxon>Caryophanaceae</taxon>
        <taxon>Jeotgalibacillus</taxon>
    </lineage>
</organism>
<proteinExistence type="predicted"/>
<protein>
    <submittedName>
        <fullName evidence="2">Sporulation peptidase YabG</fullName>
    </submittedName>
</protein>
<keyword evidence="3" id="KW-1185">Reference proteome</keyword>
<evidence type="ECO:0000313" key="3">
    <source>
        <dbReference type="Proteomes" id="UP000239047"/>
    </source>
</evidence>
<dbReference type="Pfam" id="PF05582">
    <property type="entry name" value="Peptidase_U57"/>
    <property type="match status" value="1"/>
</dbReference>
<dbReference type="OrthoDB" id="9785306at2"/>
<sequence length="291" mass="32624">MTGGQGMEWNDQLVGRKSYGCDVLFRVVDVLERDGEEIAILYGADIRLVADAPISDLALMTDKEIEKFEEEYRSLEEESFHSFTADTKQNEDRKNSSSSLSFHLPGRVLHMDGDPRYLKKCVDAYTSLSVPVIGIHCQEKEMPERVSSLIDQYQPQILVLTGHDAYLSSRGKKSDINAYRNSVSFVKAVQEARRKMPSLDQLVIFAGACQSHFESLIHAGANFASSPLRVNIHALDPVYTVGKISYTSFKDSIFMEDILRHTLANEDGIGGVETKGVLRIGTPYRAEMYQD</sequence>
<evidence type="ECO:0000256" key="1">
    <source>
        <dbReference type="SAM" id="MobiDB-lite"/>
    </source>
</evidence>
<dbReference type="AlphaFoldDB" id="A0A2S5G6B7"/>
<gene>
    <name evidence="2" type="primary">yabG</name>
    <name evidence="2" type="ORF">C4B60_20400</name>
</gene>
<name>A0A2S5G6B7_9BACL</name>
<comment type="caution">
    <text evidence="2">The sequence shown here is derived from an EMBL/GenBank/DDBJ whole genome shotgun (WGS) entry which is preliminary data.</text>
</comment>
<dbReference type="InterPro" id="IPR008764">
    <property type="entry name" value="Peptidase_U57"/>
</dbReference>